<keyword evidence="2" id="KW-0489">Methyltransferase</keyword>
<protein>
    <submittedName>
        <fullName evidence="2">Histone-lysine N-methyltransferase SETMAR</fullName>
    </submittedName>
</protein>
<dbReference type="OrthoDB" id="616263at2759"/>
<keyword evidence="3" id="KW-1185">Reference proteome</keyword>
<dbReference type="GO" id="GO:0000729">
    <property type="term" value="P:DNA double-strand break processing"/>
    <property type="evidence" value="ECO:0007669"/>
    <property type="project" value="TreeGrafter"/>
</dbReference>
<dbReference type="PANTHER" id="PTHR46060:SF2">
    <property type="entry name" value="HISTONE-LYSINE N-METHYLTRANSFERASE SETMAR"/>
    <property type="match status" value="1"/>
</dbReference>
<dbReference type="GO" id="GO:0035861">
    <property type="term" value="C:site of double-strand break"/>
    <property type="evidence" value="ECO:0007669"/>
    <property type="project" value="TreeGrafter"/>
</dbReference>
<gene>
    <name evidence="2" type="primary">SETMAR</name>
    <name evidence="2" type="ORF">EVAR_31386_1</name>
</gene>
<evidence type="ECO:0000313" key="3">
    <source>
        <dbReference type="Proteomes" id="UP000299102"/>
    </source>
</evidence>
<dbReference type="GO" id="GO:0032259">
    <property type="term" value="P:methylation"/>
    <property type="evidence" value="ECO:0007669"/>
    <property type="project" value="UniProtKB-KW"/>
</dbReference>
<dbReference type="GO" id="GO:0003697">
    <property type="term" value="F:single-stranded DNA binding"/>
    <property type="evidence" value="ECO:0007669"/>
    <property type="project" value="TreeGrafter"/>
</dbReference>
<dbReference type="GO" id="GO:0006303">
    <property type="term" value="P:double-strand break repair via nonhomologous end joining"/>
    <property type="evidence" value="ECO:0007669"/>
    <property type="project" value="TreeGrafter"/>
</dbReference>
<accession>A0A4C1XD82</accession>
<dbReference type="GO" id="GO:0000014">
    <property type="term" value="F:single-stranded DNA endodeoxyribonuclease activity"/>
    <property type="evidence" value="ECO:0007669"/>
    <property type="project" value="TreeGrafter"/>
</dbReference>
<dbReference type="Proteomes" id="UP000299102">
    <property type="component" value="Unassembled WGS sequence"/>
</dbReference>
<dbReference type="EMBL" id="BGZK01000779">
    <property type="protein sequence ID" value="GBP60125.1"/>
    <property type="molecule type" value="Genomic_DNA"/>
</dbReference>
<organism evidence="2 3">
    <name type="scientific">Eumeta variegata</name>
    <name type="common">Bagworm moth</name>
    <name type="synonym">Eumeta japonica</name>
    <dbReference type="NCBI Taxonomy" id="151549"/>
    <lineage>
        <taxon>Eukaryota</taxon>
        <taxon>Metazoa</taxon>
        <taxon>Ecdysozoa</taxon>
        <taxon>Arthropoda</taxon>
        <taxon>Hexapoda</taxon>
        <taxon>Insecta</taxon>
        <taxon>Pterygota</taxon>
        <taxon>Neoptera</taxon>
        <taxon>Endopterygota</taxon>
        <taxon>Lepidoptera</taxon>
        <taxon>Glossata</taxon>
        <taxon>Ditrysia</taxon>
        <taxon>Tineoidea</taxon>
        <taxon>Psychidae</taxon>
        <taxon>Oiketicinae</taxon>
        <taxon>Eumeta</taxon>
    </lineage>
</organism>
<dbReference type="GO" id="GO:0003690">
    <property type="term" value="F:double-stranded DNA binding"/>
    <property type="evidence" value="ECO:0007669"/>
    <property type="project" value="TreeGrafter"/>
</dbReference>
<proteinExistence type="predicted"/>
<keyword evidence="2" id="KW-0808">Transferase</keyword>
<dbReference type="GO" id="GO:0005634">
    <property type="term" value="C:nucleus"/>
    <property type="evidence" value="ECO:0007669"/>
    <property type="project" value="TreeGrafter"/>
</dbReference>
<dbReference type="GO" id="GO:0042800">
    <property type="term" value="F:histone H3K4 methyltransferase activity"/>
    <property type="evidence" value="ECO:0007669"/>
    <property type="project" value="TreeGrafter"/>
</dbReference>
<dbReference type="InterPro" id="IPR036397">
    <property type="entry name" value="RNaseH_sf"/>
</dbReference>
<dbReference type="GO" id="GO:0044774">
    <property type="term" value="P:mitotic DNA integrity checkpoint signaling"/>
    <property type="evidence" value="ECO:0007669"/>
    <property type="project" value="TreeGrafter"/>
</dbReference>
<dbReference type="PANTHER" id="PTHR46060">
    <property type="entry name" value="MARINER MOS1 TRANSPOSASE-LIKE PROTEIN"/>
    <property type="match status" value="1"/>
</dbReference>
<dbReference type="GO" id="GO:0031297">
    <property type="term" value="P:replication fork processing"/>
    <property type="evidence" value="ECO:0007669"/>
    <property type="project" value="TreeGrafter"/>
</dbReference>
<dbReference type="AlphaFoldDB" id="A0A4C1XD82"/>
<reference evidence="2 3" key="1">
    <citation type="journal article" date="2019" name="Commun. Biol.">
        <title>The bagworm genome reveals a unique fibroin gene that provides high tensile strength.</title>
        <authorList>
            <person name="Kono N."/>
            <person name="Nakamura H."/>
            <person name="Ohtoshi R."/>
            <person name="Tomita M."/>
            <person name="Numata K."/>
            <person name="Arakawa K."/>
        </authorList>
    </citation>
    <scope>NUCLEOTIDE SEQUENCE [LARGE SCALE GENOMIC DNA]</scope>
</reference>
<comment type="caution">
    <text evidence="2">The sequence shown here is derived from an EMBL/GenBank/DDBJ whole genome shotgun (WGS) entry which is preliminary data.</text>
</comment>
<evidence type="ECO:0000256" key="1">
    <source>
        <dbReference type="SAM" id="MobiDB-lite"/>
    </source>
</evidence>
<dbReference type="InterPro" id="IPR052709">
    <property type="entry name" value="Transposase-MT_Hybrid"/>
</dbReference>
<evidence type="ECO:0000313" key="2">
    <source>
        <dbReference type="EMBL" id="GBP60125.1"/>
    </source>
</evidence>
<dbReference type="GO" id="GO:0015074">
    <property type="term" value="P:DNA integration"/>
    <property type="evidence" value="ECO:0007669"/>
    <property type="project" value="TreeGrafter"/>
</dbReference>
<name>A0A4C1XD82_EUMVA</name>
<dbReference type="GO" id="GO:0000793">
    <property type="term" value="C:condensed chromosome"/>
    <property type="evidence" value="ECO:0007669"/>
    <property type="project" value="TreeGrafter"/>
</dbReference>
<sequence length="199" mass="22556">MLPIRKLGFWAFAATEKVLNVLRSSLLDTVKLTEDAQCLALGRAHRELDGTDPFFLRSRPRQSPAAAPALIILNSIDDVVWLKKITPSDRQVQRIRSYDIAAELGIAHKTVLAHSKEAGYTKKPDTGVPHELTERNLMDRVLICDCLLKRDETEPFLKRLISGDEKWITYDKNVRHRSLSKGKQAPQTITKPGLRRHSI</sequence>
<dbReference type="GO" id="GO:0044547">
    <property type="term" value="F:DNA topoisomerase binding"/>
    <property type="evidence" value="ECO:0007669"/>
    <property type="project" value="TreeGrafter"/>
</dbReference>
<feature type="region of interest" description="Disordered" evidence="1">
    <location>
        <begin position="179"/>
        <end position="199"/>
    </location>
</feature>
<dbReference type="GO" id="GO:0046975">
    <property type="term" value="F:histone H3K36 methyltransferase activity"/>
    <property type="evidence" value="ECO:0007669"/>
    <property type="project" value="TreeGrafter"/>
</dbReference>
<dbReference type="Gene3D" id="3.30.420.10">
    <property type="entry name" value="Ribonuclease H-like superfamily/Ribonuclease H"/>
    <property type="match status" value="1"/>
</dbReference>